<accession>A0ABS9RI52</accession>
<protein>
    <submittedName>
        <fullName evidence="7">Zinc metallopeptidase</fullName>
    </submittedName>
</protein>
<dbReference type="PANTHER" id="PTHR30168">
    <property type="entry name" value="PUTATIVE MEMBRANE PROTEIN YPFJ"/>
    <property type="match status" value="1"/>
</dbReference>
<reference evidence="7" key="1">
    <citation type="submission" date="2022-02" db="EMBL/GenBank/DDBJ databases">
        <title>Aestuariibaculum sp., a marine bacterium isolated from sediment in Guangxi.</title>
        <authorList>
            <person name="Ying J."/>
        </authorList>
    </citation>
    <scope>NUCLEOTIDE SEQUENCE</scope>
    <source>
        <strain evidence="7">L182</strain>
    </source>
</reference>
<evidence type="ECO:0000256" key="2">
    <source>
        <dbReference type="ARBA" id="ARBA00022692"/>
    </source>
</evidence>
<dbReference type="InterPro" id="IPR007343">
    <property type="entry name" value="Uncharacterised_pept_Zn_put"/>
</dbReference>
<proteinExistence type="predicted"/>
<evidence type="ECO:0000256" key="4">
    <source>
        <dbReference type="ARBA" id="ARBA00023136"/>
    </source>
</evidence>
<comment type="caution">
    <text evidence="7">The sequence shown here is derived from an EMBL/GenBank/DDBJ whole genome shotgun (WGS) entry which is preliminary data.</text>
</comment>
<feature type="compositionally biased region" description="Polar residues" evidence="5">
    <location>
        <begin position="1"/>
        <end position="11"/>
    </location>
</feature>
<keyword evidence="4 6" id="KW-0472">Membrane</keyword>
<feature type="region of interest" description="Disordered" evidence="5">
    <location>
        <begin position="1"/>
        <end position="22"/>
    </location>
</feature>
<name>A0ABS9RI52_9FLAO</name>
<evidence type="ECO:0000256" key="1">
    <source>
        <dbReference type="ARBA" id="ARBA00004167"/>
    </source>
</evidence>
<keyword evidence="3 6" id="KW-1133">Transmembrane helix</keyword>
<evidence type="ECO:0000256" key="3">
    <source>
        <dbReference type="ARBA" id="ARBA00022989"/>
    </source>
</evidence>
<dbReference type="EMBL" id="JAKVQD010000001">
    <property type="protein sequence ID" value="MCH4551869.1"/>
    <property type="molecule type" value="Genomic_DNA"/>
</dbReference>
<evidence type="ECO:0000256" key="5">
    <source>
        <dbReference type="SAM" id="MobiDB-lite"/>
    </source>
</evidence>
<dbReference type="Proteomes" id="UP001156141">
    <property type="component" value="Unassembled WGS sequence"/>
</dbReference>
<gene>
    <name evidence="7" type="ORF">MKW35_04500</name>
</gene>
<organism evidence="7 8">
    <name type="scientific">Aestuariibaculum lutulentum</name>
    <dbReference type="NCBI Taxonomy" id="2920935"/>
    <lineage>
        <taxon>Bacteria</taxon>
        <taxon>Pseudomonadati</taxon>
        <taxon>Bacteroidota</taxon>
        <taxon>Flavobacteriia</taxon>
        <taxon>Flavobacteriales</taxon>
        <taxon>Flavobacteriaceae</taxon>
    </lineage>
</organism>
<dbReference type="Pfam" id="PF04228">
    <property type="entry name" value="Zn_peptidase"/>
    <property type="match status" value="1"/>
</dbReference>
<evidence type="ECO:0000256" key="6">
    <source>
        <dbReference type="SAM" id="Phobius"/>
    </source>
</evidence>
<sequence>MKWQGRRQSSNVDDRRGQGSSSGGGFNPLLLRPLFKLLFSKVGLFIIGGFLVISFLMGKNPLSLIGQLLGGGVPTESSSSYQPTAEDEELAQFSATILANTEDVWNKLLDNYREPTLVLFTGSVSSACGTASSATGPFYCPGDEKLYIDLSFFDDMERQLNAPGDFAQAYVIAHEVGHHIQKIMGITDKMNRLRSQLSETEYNKYSVRLELQADFLAGVWAHHSQEMTRMMETGDLEEALNAANAIGDDRLQKNSTGRVVPDSFTHGTSAQRMRWFKKGFDTGDLSQGDTFNTSSL</sequence>
<keyword evidence="8" id="KW-1185">Reference proteome</keyword>
<comment type="subcellular location">
    <subcellularLocation>
        <location evidence="1">Membrane</location>
        <topology evidence="1">Single-pass membrane protein</topology>
    </subcellularLocation>
</comment>
<dbReference type="PANTHER" id="PTHR30168:SF0">
    <property type="entry name" value="INNER MEMBRANE PROTEIN"/>
    <property type="match status" value="1"/>
</dbReference>
<feature type="transmembrane region" description="Helical" evidence="6">
    <location>
        <begin position="38"/>
        <end position="57"/>
    </location>
</feature>
<keyword evidence="2 6" id="KW-0812">Transmembrane</keyword>
<dbReference type="RefSeq" id="WP_240572190.1">
    <property type="nucleotide sequence ID" value="NZ_CP136709.1"/>
</dbReference>
<evidence type="ECO:0000313" key="7">
    <source>
        <dbReference type="EMBL" id="MCH4551869.1"/>
    </source>
</evidence>
<evidence type="ECO:0000313" key="8">
    <source>
        <dbReference type="Proteomes" id="UP001156141"/>
    </source>
</evidence>